<dbReference type="PANTHER" id="PTHR44826:SF3">
    <property type="entry name" value="SPORE COAT PROTEIN SP85"/>
    <property type="match status" value="1"/>
</dbReference>
<dbReference type="AlphaFoldDB" id="A0ABD3NND6"/>
<evidence type="ECO:0000256" key="4">
    <source>
        <dbReference type="ARBA" id="ARBA00022737"/>
    </source>
</evidence>
<evidence type="ECO:0000256" key="2">
    <source>
        <dbReference type="ARBA" id="ARBA00021911"/>
    </source>
</evidence>
<dbReference type="InterPro" id="IPR051860">
    <property type="entry name" value="Plasmodium_CSP_Invasion"/>
</dbReference>
<feature type="signal peptide" evidence="8">
    <location>
        <begin position="1"/>
        <end position="32"/>
    </location>
</feature>
<evidence type="ECO:0000313" key="10">
    <source>
        <dbReference type="Proteomes" id="UP001530400"/>
    </source>
</evidence>
<feature type="chain" id="PRO_5044774957" description="Circumsporozoite protein" evidence="8">
    <location>
        <begin position="33"/>
        <end position="694"/>
    </location>
</feature>
<keyword evidence="8" id="KW-0732">Signal</keyword>
<keyword evidence="10" id="KW-1185">Reference proteome</keyword>
<evidence type="ECO:0000256" key="5">
    <source>
        <dbReference type="ARBA" id="ARBA00033726"/>
    </source>
</evidence>
<comment type="similarity">
    <text evidence="1">Belongs to the plasmodium circumsporozoite protein family.</text>
</comment>
<feature type="compositionally biased region" description="Low complexity" evidence="7">
    <location>
        <begin position="357"/>
        <end position="450"/>
    </location>
</feature>
<dbReference type="Proteomes" id="UP001530400">
    <property type="component" value="Unassembled WGS sequence"/>
</dbReference>
<evidence type="ECO:0000313" key="9">
    <source>
        <dbReference type="EMBL" id="KAL3775305.1"/>
    </source>
</evidence>
<feature type="compositionally biased region" description="Polar residues" evidence="7">
    <location>
        <begin position="451"/>
        <end position="460"/>
    </location>
</feature>
<keyword evidence="3" id="KW-0748">Sporozoite</keyword>
<dbReference type="PANTHER" id="PTHR44826">
    <property type="entry name" value="SPORE COAT PROTEIN SP85"/>
    <property type="match status" value="1"/>
</dbReference>
<feature type="compositionally biased region" description="Low complexity" evidence="7">
    <location>
        <begin position="307"/>
        <end position="332"/>
    </location>
</feature>
<reference evidence="9 10" key="1">
    <citation type="submission" date="2024-10" db="EMBL/GenBank/DDBJ databases">
        <title>Updated reference genomes for cyclostephanoid diatoms.</title>
        <authorList>
            <person name="Roberts W.R."/>
            <person name="Alverson A.J."/>
        </authorList>
    </citation>
    <scope>NUCLEOTIDE SEQUENCE [LARGE SCALE GENOMIC DNA]</scope>
    <source>
        <strain evidence="9 10">AJA010-31</strain>
    </source>
</reference>
<evidence type="ECO:0000256" key="3">
    <source>
        <dbReference type="ARBA" id="ARBA00022522"/>
    </source>
</evidence>
<name>A0ABD3NND6_9STRA</name>
<accession>A0ABD3NND6</accession>
<feature type="region of interest" description="Disordered" evidence="7">
    <location>
        <begin position="304"/>
        <end position="332"/>
    </location>
</feature>
<evidence type="ECO:0000256" key="1">
    <source>
        <dbReference type="ARBA" id="ARBA00006241"/>
    </source>
</evidence>
<evidence type="ECO:0000256" key="8">
    <source>
        <dbReference type="SAM" id="SignalP"/>
    </source>
</evidence>
<comment type="caution">
    <text evidence="9">The sequence shown here is derived from an EMBL/GenBank/DDBJ whole genome shotgun (WGS) entry which is preliminary data.</text>
</comment>
<dbReference type="EMBL" id="JALLPJ020001159">
    <property type="protein sequence ID" value="KAL3775305.1"/>
    <property type="molecule type" value="Genomic_DNA"/>
</dbReference>
<keyword evidence="4" id="KW-0677">Repeat</keyword>
<organism evidence="9 10">
    <name type="scientific">Cyclotella atomus</name>
    <dbReference type="NCBI Taxonomy" id="382360"/>
    <lineage>
        <taxon>Eukaryota</taxon>
        <taxon>Sar</taxon>
        <taxon>Stramenopiles</taxon>
        <taxon>Ochrophyta</taxon>
        <taxon>Bacillariophyta</taxon>
        <taxon>Coscinodiscophyceae</taxon>
        <taxon>Thalassiosirophycidae</taxon>
        <taxon>Stephanodiscales</taxon>
        <taxon>Stephanodiscaceae</taxon>
        <taxon>Cyclotella</taxon>
    </lineage>
</organism>
<protein>
    <recommendedName>
        <fullName evidence="2">Circumsporozoite protein</fullName>
    </recommendedName>
</protein>
<gene>
    <name evidence="9" type="ORF">ACHAWO_001299</name>
</gene>
<evidence type="ECO:0000256" key="6">
    <source>
        <dbReference type="ARBA" id="ARBA00045806"/>
    </source>
</evidence>
<comment type="function">
    <text evidence="6">Essential sporozoite protein. In the mosquito vector, required for sporozoite development in the oocyst, migration through the vector hemolymph and entry into the vector salivary glands. In the vertebrate host, required for sporozoite migration through the host dermis and infection of host hepatocytes. Binds to highly sulfated heparan sulfate proteoglycans (HSPGs) on the surface of host hepatocytes.</text>
</comment>
<comment type="function">
    <text evidence="5">In the vertebrate host, binds to highly sulfated heparan sulfate proteoglycans (HSPGs) on the surface of host hepatocytes and is required for sporozoite invasion of the host hepatocytes.</text>
</comment>
<proteinExistence type="inferred from homology"/>
<sequence>MGGRAPEFHFSFLALALEVASVITISVHNALGSYIHNWNNNTFSLPSKMHMDVEPKSGAAQPSTPTGIFCFFVASSVAPPTVQSAGKMTIRFEDQLAGTSSDSLQYSIGMIDNETIGTLEASWGCINDKTPAQIGKTLLGEAYGQAGCASYIYPAATGWFTATDASSPVPKINGNELPWNLVATASNVSDSSANVTFSASAGDDCDSNPSVAKSHAMDHHFQSRIPMQSDDWYTDEHCYQENRIAKFKSFGKFKAEFKYFRKSKHATKFKSFSKLKSKHATKFKSFSKLTTKLVSFGKSQLAAMHKSTQSESPSTSPSFNPSSMPSESPSSQSINIAQLATQFQSVGKSKFSAVINPSKTPSSNPSSSSSPLSLPLLHPPFSTMPQSSPLASPSTLPSLQPSSNPSESPSLQPSSNPSKSPSKSPSELHSWTPSSMPSSMPSDIPSVSLSKGRTSISSEKPSSQLSLRSLSLQPSSQPSKLPSSHPSSTSRPSSVPSLRSLFAPVSPSTPSASRSTSPSTSVFESFWQVEYELVNTFSCQTATCSLASDLAETASFSNGLLMTMTPPTSSGTFVSLLSTTLVHTSAFDSSIVTCLVMWGTTEDLQTTDDGADVVAGRFYPDWENDSGTCLEDGNGLLYMAHGATVWLSDSLIERCLRFYHSDTNSCLNPNGSGLWYADHLNSNASEIAWRGMLE</sequence>
<evidence type="ECO:0000256" key="7">
    <source>
        <dbReference type="SAM" id="MobiDB-lite"/>
    </source>
</evidence>
<feature type="compositionally biased region" description="Low complexity" evidence="7">
    <location>
        <begin position="461"/>
        <end position="519"/>
    </location>
</feature>
<feature type="region of interest" description="Disordered" evidence="7">
    <location>
        <begin position="354"/>
        <end position="519"/>
    </location>
</feature>